<dbReference type="GO" id="GO:0005886">
    <property type="term" value="C:plasma membrane"/>
    <property type="evidence" value="ECO:0007669"/>
    <property type="project" value="UniProtKB-SubCell"/>
</dbReference>
<evidence type="ECO:0000256" key="1">
    <source>
        <dbReference type="ARBA" id="ARBA00004651"/>
    </source>
</evidence>
<evidence type="ECO:0000256" key="4">
    <source>
        <dbReference type="ARBA" id="ARBA00022692"/>
    </source>
</evidence>
<evidence type="ECO:0000256" key="2">
    <source>
        <dbReference type="ARBA" id="ARBA00009772"/>
    </source>
</evidence>
<dbReference type="NCBIfam" id="TIGR01401">
    <property type="entry name" value="fliR_like_III"/>
    <property type="match status" value="1"/>
</dbReference>
<evidence type="ECO:0000256" key="3">
    <source>
        <dbReference type="ARBA" id="ARBA00022475"/>
    </source>
</evidence>
<dbReference type="RefSeq" id="WP_016394491.1">
    <property type="nucleotide sequence ID" value="NZ_BSOM01000021.1"/>
</dbReference>
<feature type="transmembrane region" description="Helical" evidence="7">
    <location>
        <begin position="38"/>
        <end position="58"/>
    </location>
</feature>
<dbReference type="PANTHER" id="PTHR30065:SF1">
    <property type="entry name" value="SURFACE PRESENTATION OF ANTIGENS PROTEIN SPAR"/>
    <property type="match status" value="1"/>
</dbReference>
<evidence type="ECO:0000256" key="7">
    <source>
        <dbReference type="RuleBase" id="RU362072"/>
    </source>
</evidence>
<feature type="transmembrane region" description="Helical" evidence="7">
    <location>
        <begin position="212"/>
        <end position="234"/>
    </location>
</feature>
<keyword evidence="4 7" id="KW-0812">Transmembrane</keyword>
<reference evidence="8 9" key="1">
    <citation type="submission" date="2018-07" db="EMBL/GenBank/DDBJ databases">
        <title>Complete genome sequence of a Pseudomonas plecoglossicida strain pathogenic to the marine fish, Larimichthys crocea.</title>
        <authorList>
            <person name="Tao Z."/>
        </authorList>
    </citation>
    <scope>NUCLEOTIDE SEQUENCE [LARGE SCALE GENOMIC DNA]</scope>
    <source>
        <strain evidence="8 9">XSDHY-P</strain>
    </source>
</reference>
<evidence type="ECO:0000313" key="9">
    <source>
        <dbReference type="Proteomes" id="UP000256503"/>
    </source>
</evidence>
<dbReference type="AlphaFoldDB" id="A0AAD0VRX4"/>
<dbReference type="Pfam" id="PF01311">
    <property type="entry name" value="Bac_export_1"/>
    <property type="match status" value="1"/>
</dbReference>
<dbReference type="EMBL" id="CP031146">
    <property type="protein sequence ID" value="AXM95549.1"/>
    <property type="molecule type" value="Genomic_DNA"/>
</dbReference>
<dbReference type="Proteomes" id="UP000256503">
    <property type="component" value="Chromosome"/>
</dbReference>
<comment type="similarity">
    <text evidence="2 7">Belongs to the FliR/MopE/SpaR family.</text>
</comment>
<dbReference type="PRINTS" id="PR00953">
    <property type="entry name" value="TYPE3IMRPROT"/>
</dbReference>
<dbReference type="PANTHER" id="PTHR30065">
    <property type="entry name" value="FLAGELLAR BIOSYNTHETIC PROTEIN FLIR"/>
    <property type="match status" value="1"/>
</dbReference>
<feature type="transmembrane region" description="Helical" evidence="7">
    <location>
        <begin position="78"/>
        <end position="101"/>
    </location>
</feature>
<comment type="subcellular location">
    <subcellularLocation>
        <location evidence="1 7">Cell membrane</location>
        <topology evidence="1 7">Multi-pass membrane protein</topology>
    </subcellularLocation>
</comment>
<dbReference type="InterPro" id="IPR006304">
    <property type="entry name" value="T3SS_SpaR/YscT"/>
</dbReference>
<feature type="transmembrane region" description="Helical" evidence="7">
    <location>
        <begin position="180"/>
        <end position="205"/>
    </location>
</feature>
<organism evidence="8 9">
    <name type="scientific">Pseudomonas plecoglossicida</name>
    <dbReference type="NCBI Taxonomy" id="70775"/>
    <lineage>
        <taxon>Bacteria</taxon>
        <taxon>Pseudomonadati</taxon>
        <taxon>Pseudomonadota</taxon>
        <taxon>Gammaproteobacteria</taxon>
        <taxon>Pseudomonadales</taxon>
        <taxon>Pseudomonadaceae</taxon>
        <taxon>Pseudomonas</taxon>
    </lineage>
</organism>
<gene>
    <name evidence="8" type="ORF">DVB73_06905</name>
</gene>
<evidence type="ECO:0000313" key="8">
    <source>
        <dbReference type="EMBL" id="AXM95549.1"/>
    </source>
</evidence>
<dbReference type="GeneID" id="49613146"/>
<dbReference type="InterPro" id="IPR002010">
    <property type="entry name" value="T3SS_IM_R"/>
</dbReference>
<evidence type="ECO:0000256" key="6">
    <source>
        <dbReference type="ARBA" id="ARBA00023136"/>
    </source>
</evidence>
<proteinExistence type="inferred from homology"/>
<name>A0AAD0VRX4_PSEDL</name>
<feature type="transmembrane region" description="Helical" evidence="7">
    <location>
        <begin position="126"/>
        <end position="150"/>
    </location>
</feature>
<keyword evidence="3 7" id="KW-1003">Cell membrane</keyword>
<protein>
    <submittedName>
        <fullName evidence="8">EscT/YscT/HrcT family type III secretion system export apparatus protein</fullName>
    </submittedName>
</protein>
<sequence length="262" mass="28456">MNIQDLEQLLLSYALILPRLLTCFVVLPILGKQVLGGALIRNGILCSLALFIYPLVAISPPANTEGLEIVLLIGKEALLGLMIGFIASVPFWATEACGFIIDTQRGAAMASLANPMLGNQSSPTGVLLTQTLITLFYSGGMFLVLLGALFESYASWPIDTFYPRVGMQWVDFFYGQISQLLQLCLLMAAPLLIAMFLAEFGLALVSRFAPSLNVFILAMPIKSIIASLLLVLYLHTVMDAAYDKLYLALNPVALLAPIIERP</sequence>
<accession>A0AAD0VRX4</accession>
<keyword evidence="5 7" id="KW-1133">Transmembrane helix</keyword>
<dbReference type="GO" id="GO:0006605">
    <property type="term" value="P:protein targeting"/>
    <property type="evidence" value="ECO:0007669"/>
    <property type="project" value="UniProtKB-UniRule"/>
</dbReference>
<evidence type="ECO:0000256" key="5">
    <source>
        <dbReference type="ARBA" id="ARBA00022989"/>
    </source>
</evidence>
<keyword evidence="6 7" id="KW-0472">Membrane</keyword>
<feature type="transmembrane region" description="Helical" evidence="7">
    <location>
        <begin position="12"/>
        <end position="31"/>
    </location>
</feature>